<name>A0A1K0JAZ9_CUPNE</name>
<protein>
    <submittedName>
        <fullName evidence="1">5-Carboxymethyl-2-hydroxymuconate isomerase</fullName>
        <ecNumber evidence="1">5.3.3.10</ecNumber>
    </submittedName>
</protein>
<reference evidence="1" key="1">
    <citation type="submission" date="2016-09" db="EMBL/GenBank/DDBJ databases">
        <authorList>
            <person name="Capua I."/>
            <person name="De Benedictis P."/>
            <person name="Joannis T."/>
            <person name="Lombin L.H."/>
            <person name="Cattoli G."/>
        </authorList>
    </citation>
    <scope>NUCLEOTIDE SEQUENCE</scope>
    <source>
        <strain evidence="1">B9</strain>
    </source>
</reference>
<dbReference type="Pfam" id="PF02962">
    <property type="entry name" value="CHMI"/>
    <property type="match status" value="1"/>
</dbReference>
<dbReference type="PANTHER" id="PTHR37950">
    <property type="entry name" value="4-HYDROXYPHENYLACETATE CATABOLISM PROTEIN"/>
    <property type="match status" value="1"/>
</dbReference>
<sequence length="130" mass="14221">MPHLIVEYTRNLAPVVRIDALLAGLSAVLIAQDGAFPPGGIRARALCLESYRMADGSSDDAFVHVTLAVAAGRSQDVLDRTVSALFDTLTAHFAEPYRRRYLALSLELREFAGAYRSLNNIHQRYSTTAA</sequence>
<dbReference type="Gene3D" id="3.30.429.10">
    <property type="entry name" value="Macrophage Migration Inhibitory Factor"/>
    <property type="match status" value="1"/>
</dbReference>
<dbReference type="EMBL" id="FMSH01000142">
    <property type="protein sequence ID" value="SCU75117.1"/>
    <property type="molecule type" value="Genomic_DNA"/>
</dbReference>
<accession>A0A1K0JAZ9</accession>
<dbReference type="CDD" id="cd00580">
    <property type="entry name" value="CHMI"/>
    <property type="match status" value="1"/>
</dbReference>
<evidence type="ECO:0000313" key="1">
    <source>
        <dbReference type="EMBL" id="SCU75117.1"/>
    </source>
</evidence>
<dbReference type="InterPro" id="IPR014347">
    <property type="entry name" value="Tautomerase/MIF_sf"/>
</dbReference>
<dbReference type="RefSeq" id="WP_340523272.1">
    <property type="nucleotide sequence ID" value="NZ_FMSH01000142.1"/>
</dbReference>
<dbReference type="InterPro" id="IPR004220">
    <property type="entry name" value="5-COMe_2-OHmuconate_Isoase"/>
</dbReference>
<proteinExistence type="predicted"/>
<organism evidence="1">
    <name type="scientific">Cupriavidus necator</name>
    <name type="common">Alcaligenes eutrophus</name>
    <name type="synonym">Ralstonia eutropha</name>
    <dbReference type="NCBI Taxonomy" id="106590"/>
    <lineage>
        <taxon>Bacteria</taxon>
        <taxon>Pseudomonadati</taxon>
        <taxon>Pseudomonadota</taxon>
        <taxon>Betaproteobacteria</taxon>
        <taxon>Burkholderiales</taxon>
        <taxon>Burkholderiaceae</taxon>
        <taxon>Cupriavidus</taxon>
    </lineage>
</organism>
<dbReference type="EC" id="5.3.3.10" evidence="1"/>
<dbReference type="SUPFAM" id="SSF55331">
    <property type="entry name" value="Tautomerase/MIF"/>
    <property type="match status" value="1"/>
</dbReference>
<dbReference type="AlphaFoldDB" id="A0A1K0JAZ9"/>
<gene>
    <name evidence="1" type="primary">hpaF</name>
    <name evidence="1" type="ORF">CNECB9_2260007</name>
</gene>
<dbReference type="PANTHER" id="PTHR37950:SF1">
    <property type="entry name" value="4-HYDROXYPHENYLACETATE CATABOLISM PROTEIN"/>
    <property type="match status" value="1"/>
</dbReference>
<keyword evidence="1" id="KW-0413">Isomerase</keyword>
<dbReference type="GO" id="GO:0008704">
    <property type="term" value="F:5-carboxymethyl-2-hydroxymuconate delta-isomerase activity"/>
    <property type="evidence" value="ECO:0007669"/>
    <property type="project" value="UniProtKB-EC"/>
</dbReference>